<evidence type="ECO:0000313" key="3">
    <source>
        <dbReference type="Proteomes" id="UP000231414"/>
    </source>
</evidence>
<dbReference type="InterPro" id="IPR025442">
    <property type="entry name" value="DUF4185"/>
</dbReference>
<dbReference type="Proteomes" id="UP000231414">
    <property type="component" value="Unassembled WGS sequence"/>
</dbReference>
<dbReference type="AlphaFoldDB" id="A0A2H0X8P6"/>
<dbReference type="Pfam" id="PF13810">
    <property type="entry name" value="DUF4185"/>
    <property type="match status" value="1"/>
</dbReference>
<sequence>MNIKNRPLRFLKMFKISIAFLIILAALLVVRVRRKFDSEKVDTQLAPVASQVAANKSQVIKSISLEGDTNGLPIIIFGSAGDLWFSTWADDDNLYTTWGDGRGFGDVLSDVGIARLEGNMPLITGKNVYFEKHPGLLSLKDNDKPSSLLFIDGRLYGHFFSPLARPRIGYNAYSDDYGKTWTRVGFYKQGEEKPRNFSPWTSEVNSKFRCLAFVNMGQNYEYNTDDYVYGYGLPQPGGWTGGIYLTRVKKDKILEYQAYEYFTGMQDTLPTWSKSQSEAKAVPGLSAKNQVSVAYHPGIDRFLLLTSQDLFDAPNPWGPWTYSDSWAKPAKPGWGGGYQPGIISKNMDSNSFWFTISGQHKKGAEVRYQLNLGKIVLQLSDRIK</sequence>
<feature type="domain" description="DUF4185" evidence="1">
    <location>
        <begin position="171"/>
        <end position="333"/>
    </location>
</feature>
<evidence type="ECO:0000259" key="1">
    <source>
        <dbReference type="Pfam" id="PF13810"/>
    </source>
</evidence>
<reference evidence="3" key="1">
    <citation type="submission" date="2017-09" db="EMBL/GenBank/DDBJ databases">
        <title>Depth-based differentiation of microbial function through sediment-hosted aquifers and enrichment of novel symbionts in the deep terrestrial subsurface.</title>
        <authorList>
            <person name="Probst A.J."/>
            <person name="Ladd B."/>
            <person name="Jarett J.K."/>
            <person name="Geller-Mcgrath D.E."/>
            <person name="Sieber C.M.K."/>
            <person name="Emerson J.B."/>
            <person name="Anantharaman K."/>
            <person name="Thomas B.C."/>
            <person name="Malmstrom R."/>
            <person name="Stieglmeier M."/>
            <person name="Klingl A."/>
            <person name="Woyke T."/>
            <person name="Ryan C.M."/>
            <person name="Banfield J.F."/>
        </authorList>
    </citation>
    <scope>NUCLEOTIDE SEQUENCE [LARGE SCALE GENOMIC DNA]</scope>
</reference>
<organism evidence="2 3">
    <name type="scientific">candidate division WWE3 bacterium CG08_land_8_20_14_0_20_43_13</name>
    <dbReference type="NCBI Taxonomy" id="1975087"/>
    <lineage>
        <taxon>Bacteria</taxon>
        <taxon>Katanobacteria</taxon>
    </lineage>
</organism>
<accession>A0A2H0X8P6</accession>
<dbReference type="EMBL" id="PEYW01000046">
    <property type="protein sequence ID" value="PIS20559.1"/>
    <property type="molecule type" value="Genomic_DNA"/>
</dbReference>
<gene>
    <name evidence="2" type="ORF">COT52_03105</name>
</gene>
<evidence type="ECO:0000313" key="2">
    <source>
        <dbReference type="EMBL" id="PIS20559.1"/>
    </source>
</evidence>
<protein>
    <recommendedName>
        <fullName evidence="1">DUF4185 domain-containing protein</fullName>
    </recommendedName>
</protein>
<name>A0A2H0X8P6_UNCKA</name>
<comment type="caution">
    <text evidence="2">The sequence shown here is derived from an EMBL/GenBank/DDBJ whole genome shotgun (WGS) entry which is preliminary data.</text>
</comment>
<proteinExistence type="predicted"/>